<sequence>MSALLVQDYLQTQGLRLPTDEVRVALMTLQAVINMGEVSVDRNILWYCRDHVVLSDYVAENSDNEKLLKQIFMALDSVGSRCEGWQSIAVYALMPSENGQPFLLRLAQQGSVLEQKIEVNEESGRRYLSCRTAATGWLNVVNDMQKWFELGEVEGDHHRCLSQMVLPVCAESGKVLGVVQVDCAQKNAFDNAVQTDWVALAVALAEPMQALLGEGSEGECENE</sequence>
<dbReference type="Gene3D" id="3.30.450.40">
    <property type="match status" value="1"/>
</dbReference>
<protein>
    <recommendedName>
        <fullName evidence="3">GAF domain-containing protein</fullName>
    </recommendedName>
</protein>
<gene>
    <name evidence="1" type="ORF">PL75_04025</name>
</gene>
<dbReference type="EMBL" id="JTDO01000004">
    <property type="protein sequence ID" value="KLT73382.1"/>
    <property type="molecule type" value="Genomic_DNA"/>
</dbReference>
<dbReference type="OrthoDB" id="8613057at2"/>
<dbReference type="RefSeq" id="WP_047760615.1">
    <property type="nucleotide sequence ID" value="NZ_CP091510.1"/>
</dbReference>
<proteinExistence type="predicted"/>
<dbReference type="STRING" id="1470200.PL75_04025"/>
<dbReference type="AlphaFoldDB" id="A0A0J0YTE5"/>
<evidence type="ECO:0000313" key="2">
    <source>
        <dbReference type="Proteomes" id="UP000036027"/>
    </source>
</evidence>
<name>A0A0J0YTE5_9NEIS</name>
<dbReference type="SUPFAM" id="SSF55781">
    <property type="entry name" value="GAF domain-like"/>
    <property type="match status" value="1"/>
</dbReference>
<dbReference type="PATRIC" id="fig|1470200.3.peg.1935"/>
<accession>A0A0J0YTE5</accession>
<evidence type="ECO:0008006" key="3">
    <source>
        <dbReference type="Google" id="ProtNLM"/>
    </source>
</evidence>
<comment type="caution">
    <text evidence="1">The sequence shown here is derived from an EMBL/GenBank/DDBJ whole genome shotgun (WGS) entry which is preliminary data.</text>
</comment>
<dbReference type="Proteomes" id="UP000036027">
    <property type="component" value="Unassembled WGS sequence"/>
</dbReference>
<organism evidence="1 2">
    <name type="scientific">Neisseria arctica</name>
    <dbReference type="NCBI Taxonomy" id="1470200"/>
    <lineage>
        <taxon>Bacteria</taxon>
        <taxon>Pseudomonadati</taxon>
        <taxon>Pseudomonadota</taxon>
        <taxon>Betaproteobacteria</taxon>
        <taxon>Neisseriales</taxon>
        <taxon>Neisseriaceae</taxon>
        <taxon>Neisseria</taxon>
    </lineage>
</organism>
<dbReference type="InterPro" id="IPR029016">
    <property type="entry name" value="GAF-like_dom_sf"/>
</dbReference>
<evidence type="ECO:0000313" key="1">
    <source>
        <dbReference type="EMBL" id="KLT73382.1"/>
    </source>
</evidence>
<reference evidence="1 2" key="1">
    <citation type="submission" date="2014-11" db="EMBL/GenBank/DDBJ databases">
        <title>Genome of a novel goose pathogen.</title>
        <authorList>
            <person name="Hansen C.M."/>
            <person name="Hueffer K."/>
            <person name="Choi S.C."/>
        </authorList>
    </citation>
    <scope>NUCLEOTIDE SEQUENCE [LARGE SCALE GENOMIC DNA]</scope>
    <source>
        <strain evidence="1 2">KH1503</strain>
    </source>
</reference>
<keyword evidence="2" id="KW-1185">Reference proteome</keyword>